<keyword evidence="10" id="KW-0665">Pyrimidine biosynthesis</keyword>
<keyword evidence="7 16" id="KW-0949">S-adenosyl-L-methionine</keyword>
<dbReference type="GO" id="GO:0003723">
    <property type="term" value="F:RNA binding"/>
    <property type="evidence" value="ECO:0007669"/>
    <property type="project" value="UniProtKB-UniRule"/>
</dbReference>
<dbReference type="Gene3D" id="3.20.20.70">
    <property type="entry name" value="Aldolase class I"/>
    <property type="match status" value="1"/>
</dbReference>
<dbReference type="InterPro" id="IPR049561">
    <property type="entry name" value="NSUN5_7_fdxn-like"/>
</dbReference>
<feature type="binding site" evidence="15">
    <location>
        <position position="138"/>
    </location>
    <ligand>
        <name>substrate</name>
    </ligand>
</feature>
<evidence type="ECO:0000256" key="16">
    <source>
        <dbReference type="PROSITE-ProRule" id="PRU01023"/>
    </source>
</evidence>
<feature type="compositionally biased region" description="Basic and acidic residues" evidence="17">
    <location>
        <begin position="1393"/>
        <end position="1410"/>
    </location>
</feature>
<evidence type="ECO:0000256" key="14">
    <source>
        <dbReference type="PIRSR" id="PIRSR614732-1"/>
    </source>
</evidence>
<dbReference type="Pfam" id="PF01189">
    <property type="entry name" value="Methyltr_RsmB-F"/>
    <property type="match status" value="1"/>
</dbReference>
<feature type="active site" description="For OMPdecase activity" evidence="14">
    <location>
        <position position="191"/>
    </location>
</feature>
<keyword evidence="18" id="KW-1133">Transmembrane helix</keyword>
<evidence type="ECO:0000256" key="12">
    <source>
        <dbReference type="ARBA" id="ARBA00031744"/>
    </source>
</evidence>
<evidence type="ECO:0000256" key="6">
    <source>
        <dbReference type="ARBA" id="ARBA00022679"/>
    </source>
</evidence>
<dbReference type="UniPathway" id="UPA00070">
    <property type="reaction ID" value="UER00120"/>
</dbReference>
<evidence type="ECO:0000256" key="2">
    <source>
        <dbReference type="ARBA" id="ARBA00011018"/>
    </source>
</evidence>
<keyword evidence="18" id="KW-0812">Transmembrane</keyword>
<dbReference type="GO" id="GO:0008173">
    <property type="term" value="F:RNA methyltransferase activity"/>
    <property type="evidence" value="ECO:0007669"/>
    <property type="project" value="InterPro"/>
</dbReference>
<reference evidence="20" key="1">
    <citation type="submission" date="2020-01" db="EMBL/GenBank/DDBJ databases">
        <authorList>
            <person name="Feng Z.H.Z."/>
        </authorList>
    </citation>
    <scope>NUCLEOTIDE SEQUENCE</scope>
    <source>
        <strain evidence="20">CBS107.38</strain>
    </source>
</reference>
<keyword evidence="21" id="KW-1185">Reference proteome</keyword>
<feature type="binding site" evidence="16">
    <location>
        <position position="747"/>
    </location>
    <ligand>
        <name>S-adenosyl-L-methionine</name>
        <dbReference type="ChEBI" id="CHEBI:59789"/>
    </ligand>
</feature>
<gene>
    <name evidence="20" type="ORF">GT037_006173</name>
</gene>
<dbReference type="EC" id="4.1.1.23" evidence="3"/>
<keyword evidence="11" id="KW-0456">Lyase</keyword>
<sequence>LSNFYISYLAAISVAPWVAFFFLYNTPPRTCQTPPPLLPPSPALPLTIPAKRRPPNETTLPISCTSFTRAEDTSALFNHTSQNPAFVPQPLTIAVMSSHPSLTSTYRARASLPTTGPLASYLLSLISVKQTNLCLSADVETSAELLQLAEDVGDSICLLKTHCDIVTDWSDRTAQALREIAKRKWFLIFEDRKFADIGETVQKQYTSGHHRIALWAEITNAHVIPGPAIVTALEKAADATIAKYNTSVNTEISATRQSNGADDDDEEEEPVARDSAIESPIEMEGEERRLSIKAADRKHSVVSVTTSISMRTESISPRPEPNANSEEVFNLDVATELVRLGPPPFLRSLLLLAEMSSEGHLMTPEYQKRTVEIARSRHEFVMGFIAQHSLNTEPEDNFITMTPGCQLPPPGQEGKKLGDALASMSLYYEAAAVLANTENTGGSLKSRIYNKKDLKSTPGQLFALIAETSKWSIVLKDVIEKTRLLAEERKLTPILALLLTHDLLLAKNGVAAATSHVLRLAITRHKARLSAELTKSRIRYGYATIEAFREAVNDGELDKDDSDAPKSRHPRWVRVNTVKTTLQQQLSTTFAGFVKTNDLSEVLSAPKKSKIYYEDPNIPNLLALPSKIDLSRSIAYTKGQIIFQDKASCFPAYLLDPQPDDGDVIDATAAPGNKTTHLAAIVSDRRQPGNEQKVIAFERDKGRSFTLQKMVKLASADSIVQVKGSSDFIAAKPGSDEYANVGAILLDPSCSGTGIVGRDDAIKMHLPETPNSRPVAPKPEKKDKKRKRDDETSKAEASATLDLDMDDSTPEETDTSMQGKLSERLAALSSFQLHILTHAMRFASAHKITYSTCSIHFEENEGVVFQALASSIAKERGWSILKRDAQVEGMKKWYRRGVWEDEKLEVDVHESSKSDVLEACIRCDKGTEEGTMGFFVAAFVRDGSEDSTRITDAVIAEDEEWNGFSGDEKVEEKVEPVETGTALLKRWAETCPEKIHPRRSHRLGDLGFVAGQWWINPLFAHHAGIIGLEACNGGTTYDKHGAYALLLKDTGEIEAASEQRFTYRVPQTDKGKFRLTSATPKSRDPVRVLRSHSINSVWGPKAGVRYEGLYSVKGWSIKQAKSSDLAGEQWKEGDILFDVNFERTDSVPMDIVTKRPTATEVDDYAEYKRLRKVNRDGKRKEPSVVPIKDDFSIPLKTAPPVLPAPLPVVEDTSLNSRRKAVFKHLHFDEEAHVHMLEKEVILSPKSIPKTDPLTLAATTAGKSNTLAVPASLIRTNTHYHQGHGKTDNLQSEQRGKASPVGSNTSSAHTSISTFPGINIHEVAPWIDYDVGLTVPSPTEDETVIHQRPIITQSIATESIKTIDTRSSVKLGGTSRSNSGTIRHMGLPSASVNESDRDDYYHGKRKDESFKDGLSPHSTLKKDGNKRKSILVKGRHSTAKLFDGVVDVKRKKKRRDIESTGLDGGGGSVVFRDLFKDFDFST</sequence>
<dbReference type="PRINTS" id="PR02008">
    <property type="entry name" value="RCMTFAMILY"/>
</dbReference>
<feature type="domain" description="SAM-dependent MTase RsmB/NOP-type" evidence="19">
    <location>
        <begin position="561"/>
        <end position="942"/>
    </location>
</feature>
<organism evidence="20 21">
    <name type="scientific">Alternaria burnsii</name>
    <dbReference type="NCBI Taxonomy" id="1187904"/>
    <lineage>
        <taxon>Eukaryota</taxon>
        <taxon>Fungi</taxon>
        <taxon>Dikarya</taxon>
        <taxon>Ascomycota</taxon>
        <taxon>Pezizomycotina</taxon>
        <taxon>Dothideomycetes</taxon>
        <taxon>Pleosporomycetidae</taxon>
        <taxon>Pleosporales</taxon>
        <taxon>Pleosporineae</taxon>
        <taxon>Pleosporaceae</taxon>
        <taxon>Alternaria</taxon>
        <taxon>Alternaria sect. Alternaria</taxon>
    </lineage>
</organism>
<dbReference type="SUPFAM" id="SSF51366">
    <property type="entry name" value="Ribulose-phoshate binding barrel"/>
    <property type="match status" value="1"/>
</dbReference>
<feature type="active site" description="Nucleophile" evidence="16">
    <location>
        <position position="853"/>
    </location>
</feature>
<dbReference type="Pfam" id="PF21153">
    <property type="entry name" value="NSUN5_N"/>
    <property type="match status" value="1"/>
</dbReference>
<dbReference type="PROSITE" id="PS00156">
    <property type="entry name" value="OMPDECASE"/>
    <property type="match status" value="1"/>
</dbReference>
<dbReference type="SUPFAM" id="SSF53335">
    <property type="entry name" value="S-adenosyl-L-methionine-dependent methyltransferases"/>
    <property type="match status" value="1"/>
</dbReference>
<evidence type="ECO:0000256" key="8">
    <source>
        <dbReference type="ARBA" id="ARBA00022793"/>
    </source>
</evidence>
<dbReference type="RefSeq" id="XP_038785717.1">
    <property type="nucleotide sequence ID" value="XM_038931220.1"/>
</dbReference>
<feature type="region of interest" description="Disordered" evidence="17">
    <location>
        <begin position="253"/>
        <end position="286"/>
    </location>
</feature>
<dbReference type="InterPro" id="IPR018089">
    <property type="entry name" value="OMPdecase_AS"/>
</dbReference>
<evidence type="ECO:0000256" key="3">
    <source>
        <dbReference type="ARBA" id="ARBA00012321"/>
    </source>
</evidence>
<evidence type="ECO:0000256" key="1">
    <source>
        <dbReference type="ARBA" id="ARBA00004861"/>
    </source>
</evidence>
<dbReference type="InterPro" id="IPR023267">
    <property type="entry name" value="RCMT"/>
</dbReference>
<evidence type="ECO:0000256" key="15">
    <source>
        <dbReference type="PIRSR" id="PIRSR614732-2"/>
    </source>
</evidence>
<feature type="compositionally biased region" description="Polar residues" evidence="17">
    <location>
        <begin position="1365"/>
        <end position="1380"/>
    </location>
</feature>
<feature type="compositionally biased region" description="Acidic residues" evidence="17">
    <location>
        <begin position="803"/>
        <end position="814"/>
    </location>
</feature>
<feature type="compositionally biased region" description="Basic and acidic residues" evidence="17">
    <location>
        <begin position="778"/>
        <end position="794"/>
    </location>
</feature>
<feature type="active site" description="For OMPdecase activity" evidence="14">
    <location>
        <position position="196"/>
    </location>
</feature>
<dbReference type="PANTHER" id="PTHR32119:SF2">
    <property type="entry name" value="OROTIDINE 5'-PHOSPHATE DECARBOXYLASE"/>
    <property type="match status" value="1"/>
</dbReference>
<keyword evidence="5 16" id="KW-0489">Methyltransferase</keyword>
<evidence type="ECO:0000256" key="9">
    <source>
        <dbReference type="ARBA" id="ARBA00022884"/>
    </source>
</evidence>
<keyword evidence="8" id="KW-0210">Decarboxylase</keyword>
<dbReference type="InterPro" id="IPR001678">
    <property type="entry name" value="MeTrfase_RsmB-F_NOP2_dom"/>
</dbReference>
<evidence type="ECO:0000256" key="5">
    <source>
        <dbReference type="ARBA" id="ARBA00022603"/>
    </source>
</evidence>
<proteinExistence type="inferred from homology"/>
<keyword evidence="9 16" id="KW-0694">RNA-binding</keyword>
<feature type="region of interest" description="Disordered" evidence="17">
    <location>
        <begin position="765"/>
        <end position="818"/>
    </location>
</feature>
<feature type="region of interest" description="Disordered" evidence="17">
    <location>
        <begin position="1278"/>
        <end position="1307"/>
    </location>
</feature>
<feature type="active site" description="For OMPdecase activity" evidence="14">
    <location>
        <position position="193"/>
    </location>
</feature>
<evidence type="ECO:0000313" key="21">
    <source>
        <dbReference type="Proteomes" id="UP000596902"/>
    </source>
</evidence>
<dbReference type="InterPro" id="IPR014732">
    <property type="entry name" value="OMPdecase"/>
</dbReference>
<dbReference type="InterPro" id="IPR036987">
    <property type="entry name" value="SRA-YDG_sf"/>
</dbReference>
<dbReference type="InterPro" id="IPR001754">
    <property type="entry name" value="OMPdeCOase_dom"/>
</dbReference>
<evidence type="ECO:0000256" key="7">
    <source>
        <dbReference type="ARBA" id="ARBA00022691"/>
    </source>
</evidence>
<protein>
    <recommendedName>
        <fullName evidence="4">Orotidine 5'-phosphate decarboxylase</fullName>
        <ecNumber evidence="3">4.1.1.23</ecNumber>
    </recommendedName>
    <alternativeName>
        <fullName evidence="13">OMP decarboxylase</fullName>
    </alternativeName>
    <alternativeName>
        <fullName evidence="12">Uridine 5'-monophosphate synthase</fullName>
    </alternativeName>
</protein>
<dbReference type="Pfam" id="PF21148">
    <property type="entry name" value="NSUN5_fdxn-like"/>
    <property type="match status" value="1"/>
</dbReference>
<dbReference type="InterPro" id="IPR015947">
    <property type="entry name" value="PUA-like_sf"/>
</dbReference>
<dbReference type="EMBL" id="JAAABM010000008">
    <property type="protein sequence ID" value="KAF7675454.1"/>
    <property type="molecule type" value="Genomic_DNA"/>
</dbReference>
<feature type="region of interest" description="Disordered" evidence="17">
    <location>
        <begin position="1365"/>
        <end position="1421"/>
    </location>
</feature>
<dbReference type="GO" id="GO:0001510">
    <property type="term" value="P:RNA methylation"/>
    <property type="evidence" value="ECO:0007669"/>
    <property type="project" value="InterPro"/>
</dbReference>
<evidence type="ECO:0000256" key="10">
    <source>
        <dbReference type="ARBA" id="ARBA00022975"/>
    </source>
</evidence>
<evidence type="ECO:0000256" key="11">
    <source>
        <dbReference type="ARBA" id="ARBA00023239"/>
    </source>
</evidence>
<evidence type="ECO:0000259" key="19">
    <source>
        <dbReference type="PROSITE" id="PS51686"/>
    </source>
</evidence>
<dbReference type="Pfam" id="PF00215">
    <property type="entry name" value="OMPdecase"/>
    <property type="match status" value="1"/>
</dbReference>
<evidence type="ECO:0000256" key="17">
    <source>
        <dbReference type="SAM" id="MobiDB-lite"/>
    </source>
</evidence>
<dbReference type="PANTHER" id="PTHR32119">
    <property type="entry name" value="OROTIDINE 5'-PHOSPHATE DECARBOXYLASE"/>
    <property type="match status" value="1"/>
</dbReference>
<name>A0A8H7B5L7_9PLEO</name>
<dbReference type="GO" id="GO:0044205">
    <property type="term" value="P:'de novo' UMP biosynthetic process"/>
    <property type="evidence" value="ECO:0007669"/>
    <property type="project" value="UniProtKB-UniPathway"/>
</dbReference>
<accession>A0A8H7B5L7</accession>
<feature type="non-terminal residue" evidence="20">
    <location>
        <position position="1"/>
    </location>
</feature>
<dbReference type="GO" id="GO:0004590">
    <property type="term" value="F:orotidine-5'-phosphate decarboxylase activity"/>
    <property type="evidence" value="ECO:0007669"/>
    <property type="project" value="UniProtKB-EC"/>
</dbReference>
<feature type="transmembrane region" description="Helical" evidence="18">
    <location>
        <begin position="5"/>
        <end position="24"/>
    </location>
</feature>
<dbReference type="Gene3D" id="3.40.50.150">
    <property type="entry name" value="Vaccinia Virus protein VP39"/>
    <property type="match status" value="1"/>
</dbReference>
<reference evidence="20" key="2">
    <citation type="submission" date="2020-08" db="EMBL/GenBank/DDBJ databases">
        <title>Draft Genome Sequence of Cumin Blight Pathogen Alternaria burnsii.</title>
        <authorList>
            <person name="Feng Z."/>
        </authorList>
    </citation>
    <scope>NUCLEOTIDE SEQUENCE</scope>
    <source>
        <strain evidence="20">CBS107.38</strain>
    </source>
</reference>
<comment type="caution">
    <text evidence="20">The sequence shown here is derived from an EMBL/GenBank/DDBJ whole genome shotgun (WGS) entry which is preliminary data.</text>
</comment>
<evidence type="ECO:0000256" key="4">
    <source>
        <dbReference type="ARBA" id="ARBA00021923"/>
    </source>
</evidence>
<feature type="binding site" evidence="15">
    <location>
        <position position="160"/>
    </location>
    <ligand>
        <name>substrate</name>
    </ligand>
</feature>
<dbReference type="InterPro" id="IPR049560">
    <property type="entry name" value="MeTrfase_RsmB-F_NOP2_cat"/>
</dbReference>
<dbReference type="SMART" id="SM00934">
    <property type="entry name" value="OMPdecase"/>
    <property type="match status" value="1"/>
</dbReference>
<comment type="similarity">
    <text evidence="2">Belongs to the OMP decarboxylase family.</text>
</comment>
<dbReference type="GeneID" id="62204398"/>
<dbReference type="FunFam" id="3.20.20.70:FF:000606">
    <property type="match status" value="1"/>
</dbReference>
<comment type="pathway">
    <text evidence="1">Pyrimidine metabolism; UMP biosynthesis via de novo pathway; UMP from orotate: step 2/2.</text>
</comment>
<dbReference type="InterPro" id="IPR048889">
    <property type="entry name" value="NSUN5_RCM1_N"/>
</dbReference>
<feature type="binding site" evidence="16">
    <location>
        <position position="698"/>
    </location>
    <ligand>
        <name>S-adenosyl-L-methionine</name>
        <dbReference type="ChEBI" id="CHEBI:59789"/>
    </ligand>
</feature>
<evidence type="ECO:0000256" key="18">
    <source>
        <dbReference type="SAM" id="Phobius"/>
    </source>
</evidence>
<dbReference type="InterPro" id="IPR029063">
    <property type="entry name" value="SAM-dependent_MTases_sf"/>
</dbReference>
<dbReference type="InterPro" id="IPR011060">
    <property type="entry name" value="RibuloseP-bd_barrel"/>
</dbReference>
<dbReference type="GO" id="GO:0006207">
    <property type="term" value="P:'de novo' pyrimidine nucleobase biosynthetic process"/>
    <property type="evidence" value="ECO:0007669"/>
    <property type="project" value="InterPro"/>
</dbReference>
<dbReference type="GO" id="GO:0005829">
    <property type="term" value="C:cytosol"/>
    <property type="evidence" value="ECO:0007669"/>
    <property type="project" value="TreeGrafter"/>
</dbReference>
<dbReference type="SUPFAM" id="SSF88697">
    <property type="entry name" value="PUA domain-like"/>
    <property type="match status" value="1"/>
</dbReference>
<keyword evidence="18" id="KW-0472">Membrane</keyword>
<dbReference type="Proteomes" id="UP000596902">
    <property type="component" value="Unassembled WGS sequence"/>
</dbReference>
<keyword evidence="6 16" id="KW-0808">Transferase</keyword>
<dbReference type="Gene3D" id="2.30.280.10">
    <property type="entry name" value="SRA-YDG"/>
    <property type="match status" value="1"/>
</dbReference>
<evidence type="ECO:0000256" key="13">
    <source>
        <dbReference type="ARBA" id="ARBA00033428"/>
    </source>
</evidence>
<dbReference type="PROSITE" id="PS51686">
    <property type="entry name" value="SAM_MT_RSMB_NOP"/>
    <property type="match status" value="1"/>
</dbReference>
<dbReference type="Gene3D" id="3.30.70.1170">
    <property type="entry name" value="Sun protein, domain 3"/>
    <property type="match status" value="1"/>
</dbReference>
<evidence type="ECO:0000313" key="20">
    <source>
        <dbReference type="EMBL" id="KAF7675454.1"/>
    </source>
</evidence>
<comment type="similarity">
    <text evidence="16">Belongs to the class I-like SAM-binding methyltransferase superfamily. RsmB/NOP family.</text>
</comment>
<dbReference type="InterPro" id="IPR013785">
    <property type="entry name" value="Aldolase_TIM"/>
</dbReference>
<comment type="caution">
    <text evidence="16">Lacks conserved residue(s) required for the propagation of feature annotation.</text>
</comment>